<dbReference type="InterPro" id="IPR000917">
    <property type="entry name" value="Sulfatase_N"/>
</dbReference>
<dbReference type="EMBL" id="NIZW01000012">
    <property type="protein sequence ID" value="PHQ34211.1"/>
    <property type="molecule type" value="Genomic_DNA"/>
</dbReference>
<keyword evidence="3" id="KW-0479">Metal-binding</keyword>
<dbReference type="InterPro" id="IPR050738">
    <property type="entry name" value="Sulfatase"/>
</dbReference>
<keyword evidence="6" id="KW-0106">Calcium</keyword>
<dbReference type="InterPro" id="IPR024607">
    <property type="entry name" value="Sulfatase_CS"/>
</dbReference>
<protein>
    <submittedName>
        <fullName evidence="9">Sulfatase</fullName>
    </submittedName>
</protein>
<name>A0A2G1W5D5_9BACT</name>
<comment type="caution">
    <text evidence="9">The sequence shown here is derived from an EMBL/GenBank/DDBJ whole genome shotgun (WGS) entry which is preliminary data.</text>
</comment>
<evidence type="ECO:0000259" key="8">
    <source>
        <dbReference type="Pfam" id="PF00884"/>
    </source>
</evidence>
<organism evidence="9 10">
    <name type="scientific">Rhodopirellula bahusiensis</name>
    <dbReference type="NCBI Taxonomy" id="2014065"/>
    <lineage>
        <taxon>Bacteria</taxon>
        <taxon>Pseudomonadati</taxon>
        <taxon>Planctomycetota</taxon>
        <taxon>Planctomycetia</taxon>
        <taxon>Pirellulales</taxon>
        <taxon>Pirellulaceae</taxon>
        <taxon>Rhodopirellula</taxon>
    </lineage>
</organism>
<evidence type="ECO:0000256" key="2">
    <source>
        <dbReference type="ARBA" id="ARBA00008779"/>
    </source>
</evidence>
<evidence type="ECO:0000256" key="3">
    <source>
        <dbReference type="ARBA" id="ARBA00022723"/>
    </source>
</evidence>
<evidence type="ECO:0000256" key="7">
    <source>
        <dbReference type="SAM" id="MobiDB-lite"/>
    </source>
</evidence>
<comment type="similarity">
    <text evidence="2">Belongs to the sulfatase family.</text>
</comment>
<dbReference type="GeneID" id="90609630"/>
<dbReference type="GO" id="GO:0004065">
    <property type="term" value="F:arylsulfatase activity"/>
    <property type="evidence" value="ECO:0007669"/>
    <property type="project" value="TreeGrafter"/>
</dbReference>
<feature type="domain" description="Sulfatase N-terminal" evidence="8">
    <location>
        <begin position="58"/>
        <end position="395"/>
    </location>
</feature>
<dbReference type="SUPFAM" id="SSF53649">
    <property type="entry name" value="Alkaline phosphatase-like"/>
    <property type="match status" value="1"/>
</dbReference>
<gene>
    <name evidence="9" type="ORF">CEE69_16340</name>
</gene>
<keyword evidence="10" id="KW-1185">Reference proteome</keyword>
<accession>A0A2G1W5D5</accession>
<evidence type="ECO:0000256" key="5">
    <source>
        <dbReference type="ARBA" id="ARBA00022801"/>
    </source>
</evidence>
<dbReference type="PROSITE" id="PS00149">
    <property type="entry name" value="SULFATASE_2"/>
    <property type="match status" value="1"/>
</dbReference>
<dbReference type="FunFam" id="3.40.720.10:FF:000065">
    <property type="entry name" value="Arylsulfatase A"/>
    <property type="match status" value="1"/>
</dbReference>
<evidence type="ECO:0000313" key="10">
    <source>
        <dbReference type="Proteomes" id="UP000225740"/>
    </source>
</evidence>
<feature type="compositionally biased region" description="Basic and acidic residues" evidence="7">
    <location>
        <begin position="505"/>
        <end position="515"/>
    </location>
</feature>
<dbReference type="Gene3D" id="3.40.720.10">
    <property type="entry name" value="Alkaline Phosphatase, subunit A"/>
    <property type="match status" value="1"/>
</dbReference>
<dbReference type="GO" id="GO:0046872">
    <property type="term" value="F:metal ion binding"/>
    <property type="evidence" value="ECO:0007669"/>
    <property type="project" value="UniProtKB-KW"/>
</dbReference>
<keyword evidence="4" id="KW-0732">Signal</keyword>
<dbReference type="Gene3D" id="3.30.1120.10">
    <property type="match status" value="1"/>
</dbReference>
<dbReference type="OrthoDB" id="9783154at2"/>
<dbReference type="CDD" id="cd16144">
    <property type="entry name" value="ARS_like"/>
    <property type="match status" value="1"/>
</dbReference>
<dbReference type="RefSeq" id="WP_099261721.1">
    <property type="nucleotide sequence ID" value="NZ_NIZW01000012.1"/>
</dbReference>
<sequence>MRPTSFVPRPTTPHSTRERAITIGSLDVPSSTLLWMLFATITFACLSISQAKAEDARPNVVLILVDDLGLHDIGIEGSKFHQTPHIDALAKRGMRFTAGYANCRVCSPSRASIQLGQFTARHGITDWIGAKTGMNFNRGDELLPAEYVHAMPASDVTLPEALRESGYKTFFAGKWHLGGEGSMPTDHGFDINIGGHHRGSPPGGFFAPYKNPVMENGPDGESLTRRLGKETASFIEGQDDQPYFAMLSFYAVHGPIQTTQELWQKYRESAPTPPADGNRFKIDRTLPVRQIQDNPVYAGMMETLDNAVGDVMAAIEASGKADNTLVIFTGDNGGVSSGDAYSTSNLPHRGGKGRQWEGGLREPYYVSIPAIVPENSTSDVPVIGSDLYPTILDVCNLPLRPQQHVDGRSLETVLTSGKDESLEQRSLIWHYPHYGNQGGEPSSVIRTGDYKLIHYHLDSHDELYHLPTDIGEQNDLASEQPERVAAMRKELLAYLKSVDAKFPEPDPRFDPEKAKQRWARAHGPNKERLEKREAAMLEPNWKPNKNWWGSTVD</sequence>
<evidence type="ECO:0000256" key="1">
    <source>
        <dbReference type="ARBA" id="ARBA00001913"/>
    </source>
</evidence>
<evidence type="ECO:0000256" key="4">
    <source>
        <dbReference type="ARBA" id="ARBA00022729"/>
    </source>
</evidence>
<dbReference type="InterPro" id="IPR017850">
    <property type="entry name" value="Alkaline_phosphatase_core_sf"/>
</dbReference>
<dbReference type="Proteomes" id="UP000225740">
    <property type="component" value="Unassembled WGS sequence"/>
</dbReference>
<dbReference type="PANTHER" id="PTHR42693:SF42">
    <property type="entry name" value="ARYLSULFATASE G"/>
    <property type="match status" value="1"/>
</dbReference>
<dbReference type="PANTHER" id="PTHR42693">
    <property type="entry name" value="ARYLSULFATASE FAMILY MEMBER"/>
    <property type="match status" value="1"/>
</dbReference>
<proteinExistence type="inferred from homology"/>
<reference evidence="9 10" key="1">
    <citation type="submission" date="2017-06" db="EMBL/GenBank/DDBJ databases">
        <title>Description of Rhodopirellula bahusiensis sp. nov.</title>
        <authorList>
            <person name="Kizina J."/>
            <person name="Harder J."/>
        </authorList>
    </citation>
    <scope>NUCLEOTIDE SEQUENCE [LARGE SCALE GENOMIC DNA]</scope>
    <source>
        <strain evidence="9 10">SWK21</strain>
    </source>
</reference>
<feature type="region of interest" description="Disordered" evidence="7">
    <location>
        <begin position="505"/>
        <end position="527"/>
    </location>
</feature>
<keyword evidence="5" id="KW-0378">Hydrolase</keyword>
<evidence type="ECO:0000256" key="6">
    <source>
        <dbReference type="ARBA" id="ARBA00022837"/>
    </source>
</evidence>
<comment type="cofactor">
    <cofactor evidence="1">
        <name>Ca(2+)</name>
        <dbReference type="ChEBI" id="CHEBI:29108"/>
    </cofactor>
</comment>
<dbReference type="Pfam" id="PF00884">
    <property type="entry name" value="Sulfatase"/>
    <property type="match status" value="1"/>
</dbReference>
<dbReference type="AlphaFoldDB" id="A0A2G1W5D5"/>
<evidence type="ECO:0000313" key="9">
    <source>
        <dbReference type="EMBL" id="PHQ34211.1"/>
    </source>
</evidence>